<sequence>LGCTARAGRLDSPRPAPPHPTPRVQKGSARRSRQHRAPSAADPGGEECGAVQCSASPAQTPQASLRLRPGLLLPAATMQGLLEPEDYVHVLGPKLSPLDELRSVCHATGQEDAFYLCNVDDIVHKMELWRRLLPRVRPHYAVKCNASRVVLNTLAALGAGFDCASKTILLVWLMLQSGPSHCRPQGEIEEVLSLGVDPSRIIFAQPAKPATHIRFAAGRGINLATFDNEEELYKMRALHPQCRLVLRIRCDSDDAMVCLGVKYGCDAERDAPRLLRTARDLGLRVVGVSFHVGSGCREEAVYRRAVRAARHVFDLAEGLGIRGMRLLDVGGGYPGDPEDEPVFRKMAEAINSSVAEFFPSPDVDVISEPGLYFVSSAFTLAANVHSKREVRNEAGDLESVMYYINDGVYGSFFDVLNRRRFHGLPLEAHGEARDAVPSSVWGATCDGLDKVEDGVLLPPLELGSWLVYRNAGAYTIALACGFNGVPIPKVHAVVSTGTWSQLRDRAPFTESHFVPSLATGRRHTSASLADPPRRLTLALQAPASISQTIMESCLPMDCRRGSIFDPAELAGGRPVY</sequence>
<dbReference type="GO" id="GO:0004586">
    <property type="term" value="F:ornithine decarboxylase activity"/>
    <property type="evidence" value="ECO:0007669"/>
    <property type="project" value="UniProtKB-EC"/>
</dbReference>
<evidence type="ECO:0000256" key="4">
    <source>
        <dbReference type="ARBA" id="ARBA00023115"/>
    </source>
</evidence>
<dbReference type="Gene3D" id="3.20.20.10">
    <property type="entry name" value="Alanine racemase"/>
    <property type="match status" value="1"/>
</dbReference>
<dbReference type="InterPro" id="IPR022653">
    <property type="entry name" value="De-COase2_pyr-phos_BS"/>
</dbReference>
<dbReference type="Gene3D" id="2.40.37.10">
    <property type="entry name" value="Lyase, Ornithine Decarboxylase, Chain A, domain 1"/>
    <property type="match status" value="1"/>
</dbReference>
<comment type="function">
    <text evidence="8">Catalyzes the first and rate-limiting step of polyamine biosynthesis that converts ornithine into putrescine, which is the precursor for the polyamines, spermidine and spermine. Polyamines are essential for cell proliferation and are implicated in cellular processes, ranging from DNA replication to apoptosis.</text>
</comment>
<reference evidence="14" key="1">
    <citation type="submission" date="2021-07" db="EMBL/GenBank/DDBJ databases">
        <authorList>
            <person name="Catto M.A."/>
            <person name="Jacobson A."/>
            <person name="Kennedy G."/>
            <person name="Labadie P."/>
            <person name="Hunt B.G."/>
            <person name="Srinivasan R."/>
        </authorList>
    </citation>
    <scope>NUCLEOTIDE SEQUENCE</scope>
    <source>
        <strain evidence="14">PL_HMW_Pooled</strain>
        <tissue evidence="14">Head</tissue>
    </source>
</reference>
<evidence type="ECO:0000259" key="13">
    <source>
        <dbReference type="Pfam" id="PF02784"/>
    </source>
</evidence>
<keyword evidence="3 11" id="KW-0663">Pyridoxal phosphate</keyword>
<evidence type="ECO:0000256" key="10">
    <source>
        <dbReference type="ARBA" id="ARBA00049127"/>
    </source>
</evidence>
<keyword evidence="15" id="KW-1185">Reference proteome</keyword>
<comment type="cofactor">
    <cofactor evidence="1 11">
        <name>pyridoxal 5'-phosphate</name>
        <dbReference type="ChEBI" id="CHEBI:597326"/>
    </cofactor>
</comment>
<dbReference type="InterPro" id="IPR009006">
    <property type="entry name" value="Ala_racemase/Decarboxylase_C"/>
</dbReference>
<dbReference type="EC" id="4.1.1.17" evidence="7"/>
<dbReference type="InterPro" id="IPR002433">
    <property type="entry name" value="Orn_de-COase"/>
</dbReference>
<feature type="modified residue" description="N6-(pyridoxal phosphate)lysine" evidence="11">
    <location>
        <position position="143"/>
    </location>
</feature>
<feature type="region of interest" description="Disordered" evidence="12">
    <location>
        <begin position="1"/>
        <end position="55"/>
    </location>
</feature>
<feature type="domain" description="Orn/DAP/Arg decarboxylase 2 N-terminal" evidence="13">
    <location>
        <begin position="120"/>
        <end position="375"/>
    </location>
</feature>
<evidence type="ECO:0000256" key="12">
    <source>
        <dbReference type="SAM" id="MobiDB-lite"/>
    </source>
</evidence>
<dbReference type="GO" id="GO:0005737">
    <property type="term" value="C:cytoplasm"/>
    <property type="evidence" value="ECO:0007669"/>
    <property type="project" value="TreeGrafter"/>
</dbReference>
<dbReference type="SUPFAM" id="SSF51419">
    <property type="entry name" value="PLP-binding barrel"/>
    <property type="match status" value="1"/>
</dbReference>
<comment type="catalytic activity">
    <reaction evidence="10">
        <text>L-ornithine + H(+) = putrescine + CO2</text>
        <dbReference type="Rhea" id="RHEA:22964"/>
        <dbReference type="ChEBI" id="CHEBI:15378"/>
        <dbReference type="ChEBI" id="CHEBI:16526"/>
        <dbReference type="ChEBI" id="CHEBI:46911"/>
        <dbReference type="ChEBI" id="CHEBI:326268"/>
        <dbReference type="EC" id="4.1.1.17"/>
    </reaction>
</comment>
<evidence type="ECO:0000256" key="11">
    <source>
        <dbReference type="PIRSR" id="PIRSR600183-50"/>
    </source>
</evidence>
<name>A0AAE1LQM3_9NEOP</name>
<dbReference type="InterPro" id="IPR029066">
    <property type="entry name" value="PLP-binding_barrel"/>
</dbReference>
<dbReference type="GO" id="GO:0033387">
    <property type="term" value="P:putrescine biosynthetic process from arginine, via ornithine"/>
    <property type="evidence" value="ECO:0007669"/>
    <property type="project" value="TreeGrafter"/>
</dbReference>
<dbReference type="PRINTS" id="PR01182">
    <property type="entry name" value="ORNDCRBXLASE"/>
</dbReference>
<evidence type="ECO:0000256" key="8">
    <source>
        <dbReference type="ARBA" id="ARBA00037173"/>
    </source>
</evidence>
<dbReference type="PANTHER" id="PTHR11482:SF6">
    <property type="entry name" value="ORNITHINE DECARBOXYLASE 1-RELATED"/>
    <property type="match status" value="1"/>
</dbReference>
<dbReference type="PRINTS" id="PR01179">
    <property type="entry name" value="ODADCRBXLASE"/>
</dbReference>
<dbReference type="PANTHER" id="PTHR11482">
    <property type="entry name" value="ARGININE/DIAMINOPIMELATE/ORNITHINE DECARBOXYLASE"/>
    <property type="match status" value="1"/>
</dbReference>
<evidence type="ECO:0000256" key="6">
    <source>
        <dbReference type="ARBA" id="ARBA00034115"/>
    </source>
</evidence>
<dbReference type="PROSITE" id="PS00878">
    <property type="entry name" value="ODR_DC_2_1"/>
    <property type="match status" value="1"/>
</dbReference>
<comment type="similarity">
    <text evidence="2">Belongs to the Orn/Lys/Arg decarboxylase class-II family.</text>
</comment>
<protein>
    <recommendedName>
        <fullName evidence="7">ornithine decarboxylase</fullName>
        <ecNumber evidence="7">4.1.1.17</ecNumber>
    </recommendedName>
</protein>
<feature type="active site" description="Proton donor" evidence="11">
    <location>
        <position position="445"/>
    </location>
</feature>
<keyword evidence="5" id="KW-0456">Lyase</keyword>
<evidence type="ECO:0000256" key="2">
    <source>
        <dbReference type="ARBA" id="ARBA00008872"/>
    </source>
</evidence>
<comment type="subunit">
    <text evidence="9">Homodimer. Only the dimer is catalytically active, as the active sites are constructed of residues from both monomers.</text>
</comment>
<dbReference type="EMBL" id="JAHWGI010001331">
    <property type="protein sequence ID" value="KAK3928473.1"/>
    <property type="molecule type" value="Genomic_DNA"/>
</dbReference>
<dbReference type="InterPro" id="IPR022657">
    <property type="entry name" value="De-COase2_CS"/>
</dbReference>
<comment type="caution">
    <text evidence="14">The sequence shown here is derived from an EMBL/GenBank/DDBJ whole genome shotgun (WGS) entry which is preliminary data.</text>
</comment>
<keyword evidence="4" id="KW-0620">Polyamine biosynthesis</keyword>
<dbReference type="PROSITE" id="PS00879">
    <property type="entry name" value="ODR_DC_2_2"/>
    <property type="match status" value="1"/>
</dbReference>
<evidence type="ECO:0000256" key="5">
    <source>
        <dbReference type="ARBA" id="ARBA00023239"/>
    </source>
</evidence>
<reference evidence="14" key="2">
    <citation type="journal article" date="2023" name="BMC Genomics">
        <title>Pest status, molecular evolution, and epigenetic factors derived from the genome assembly of Frankliniella fusca, a thysanopteran phytovirus vector.</title>
        <authorList>
            <person name="Catto M.A."/>
            <person name="Labadie P.E."/>
            <person name="Jacobson A.L."/>
            <person name="Kennedy G.G."/>
            <person name="Srinivasan R."/>
            <person name="Hunt B.G."/>
        </authorList>
    </citation>
    <scope>NUCLEOTIDE SEQUENCE</scope>
    <source>
        <strain evidence="14">PL_HMW_Pooled</strain>
    </source>
</reference>
<evidence type="ECO:0000256" key="1">
    <source>
        <dbReference type="ARBA" id="ARBA00001933"/>
    </source>
</evidence>
<dbReference type="InterPro" id="IPR022644">
    <property type="entry name" value="De-COase2_N"/>
</dbReference>
<accession>A0AAE1LQM3</accession>
<dbReference type="SUPFAM" id="SSF50621">
    <property type="entry name" value="Alanine racemase C-terminal domain-like"/>
    <property type="match status" value="1"/>
</dbReference>
<comment type="pathway">
    <text evidence="6">Amine and polyamine biosynthesis; putrescine biosynthesis via L-ornithine pathway; putrescine from L-ornithine: step 1/1.</text>
</comment>
<dbReference type="CDD" id="cd00622">
    <property type="entry name" value="PLPDE_III_ODC"/>
    <property type="match status" value="1"/>
</dbReference>
<gene>
    <name evidence="14" type="ORF">KUF71_016720</name>
</gene>
<evidence type="ECO:0000313" key="15">
    <source>
        <dbReference type="Proteomes" id="UP001219518"/>
    </source>
</evidence>
<dbReference type="AlphaFoldDB" id="A0AAE1LQM3"/>
<dbReference type="InterPro" id="IPR000183">
    <property type="entry name" value="Orn/DAP/Arg_de-COase"/>
</dbReference>
<evidence type="ECO:0000256" key="7">
    <source>
        <dbReference type="ARBA" id="ARBA00034138"/>
    </source>
</evidence>
<evidence type="ECO:0000256" key="9">
    <source>
        <dbReference type="ARBA" id="ARBA00046672"/>
    </source>
</evidence>
<proteinExistence type="inferred from homology"/>
<dbReference type="Pfam" id="PF02784">
    <property type="entry name" value="Orn_Arg_deC_N"/>
    <property type="match status" value="1"/>
</dbReference>
<evidence type="ECO:0000313" key="14">
    <source>
        <dbReference type="EMBL" id="KAK3928473.1"/>
    </source>
</evidence>
<feature type="non-terminal residue" evidence="14">
    <location>
        <position position="1"/>
    </location>
</feature>
<evidence type="ECO:0000256" key="3">
    <source>
        <dbReference type="ARBA" id="ARBA00022898"/>
    </source>
</evidence>
<organism evidence="14 15">
    <name type="scientific">Frankliniella fusca</name>
    <dbReference type="NCBI Taxonomy" id="407009"/>
    <lineage>
        <taxon>Eukaryota</taxon>
        <taxon>Metazoa</taxon>
        <taxon>Ecdysozoa</taxon>
        <taxon>Arthropoda</taxon>
        <taxon>Hexapoda</taxon>
        <taxon>Insecta</taxon>
        <taxon>Pterygota</taxon>
        <taxon>Neoptera</taxon>
        <taxon>Paraneoptera</taxon>
        <taxon>Thysanoptera</taxon>
        <taxon>Terebrantia</taxon>
        <taxon>Thripoidea</taxon>
        <taxon>Thripidae</taxon>
        <taxon>Frankliniella</taxon>
    </lineage>
</organism>
<dbReference type="FunFam" id="3.20.20.10:FF:000005">
    <property type="entry name" value="Ornithine decarboxylase"/>
    <property type="match status" value="1"/>
</dbReference>
<dbReference type="Proteomes" id="UP001219518">
    <property type="component" value="Unassembled WGS sequence"/>
</dbReference>